<dbReference type="RefSeq" id="WP_394822147.1">
    <property type="nucleotide sequence ID" value="NZ_CP089984.1"/>
</dbReference>
<organism evidence="1 2">
    <name type="scientific">Pendulispora albinea</name>
    <dbReference type="NCBI Taxonomy" id="2741071"/>
    <lineage>
        <taxon>Bacteria</taxon>
        <taxon>Pseudomonadati</taxon>
        <taxon>Myxococcota</taxon>
        <taxon>Myxococcia</taxon>
        <taxon>Myxococcales</taxon>
        <taxon>Sorangiineae</taxon>
        <taxon>Pendulisporaceae</taxon>
        <taxon>Pendulispora</taxon>
    </lineage>
</organism>
<dbReference type="PANTHER" id="PTHR35370">
    <property type="entry name" value="CYTOPLASMIC PROTEIN-RELATED-RELATED"/>
    <property type="match status" value="1"/>
</dbReference>
<protein>
    <submittedName>
        <fullName evidence="1">Type VI secretion system baseplate subunit TssF</fullName>
    </submittedName>
</protein>
<name>A0ABZ2LTM9_9BACT</name>
<proteinExistence type="predicted"/>
<evidence type="ECO:0000313" key="2">
    <source>
        <dbReference type="Proteomes" id="UP001370348"/>
    </source>
</evidence>
<keyword evidence="2" id="KW-1185">Reference proteome</keyword>
<accession>A0ABZ2LTM9</accession>
<dbReference type="EMBL" id="CP089984">
    <property type="protein sequence ID" value="WXB12525.1"/>
    <property type="molecule type" value="Genomic_DNA"/>
</dbReference>
<dbReference type="Pfam" id="PF05947">
    <property type="entry name" value="T6SS_TssF"/>
    <property type="match status" value="1"/>
</dbReference>
<reference evidence="1 2" key="1">
    <citation type="submission" date="2021-12" db="EMBL/GenBank/DDBJ databases">
        <title>Discovery of the Pendulisporaceae a myxobacterial family with distinct sporulation behavior and unique specialized metabolism.</title>
        <authorList>
            <person name="Garcia R."/>
            <person name="Popoff A."/>
            <person name="Bader C.D."/>
            <person name="Loehr J."/>
            <person name="Walesch S."/>
            <person name="Walt C."/>
            <person name="Boldt J."/>
            <person name="Bunk B."/>
            <person name="Haeckl F.J.F.P.J."/>
            <person name="Gunesch A.P."/>
            <person name="Birkelbach J."/>
            <person name="Nuebel U."/>
            <person name="Pietschmann T."/>
            <person name="Bach T."/>
            <person name="Mueller R."/>
        </authorList>
    </citation>
    <scope>NUCLEOTIDE SEQUENCE [LARGE SCALE GENOMIC DNA]</scope>
    <source>
        <strain evidence="1 2">MSr11954</strain>
    </source>
</reference>
<dbReference type="InterPro" id="IPR010272">
    <property type="entry name" value="T6SS_TssF"/>
</dbReference>
<evidence type="ECO:0000313" key="1">
    <source>
        <dbReference type="EMBL" id="WXB12525.1"/>
    </source>
</evidence>
<dbReference type="PANTHER" id="PTHR35370:SF1">
    <property type="entry name" value="TYPE VI SECRETION SYSTEM COMPONENT TSSF1"/>
    <property type="match status" value="1"/>
</dbReference>
<dbReference type="Proteomes" id="UP001370348">
    <property type="component" value="Chromosome"/>
</dbReference>
<gene>
    <name evidence="1" type="ORF">LZC94_32345</name>
</gene>
<sequence>MFERTFQTELDYLYQLCEELGRTYPRVAPVLGRDADPGVSRLVQSLAFGFARLRERLDDELPEVIHPVMETLCPALLRAFPSATMLELEPTLKIRTRQIVEKGRAFDSRPVEGVRCAFASTEACIMQPIALRDVVLHGAERRQILLVFELFEGARLADVDSIGLYFAGDLPGALDLRAHLLEETDKVLARAGEREVRLGGPSGRDVYRRPGFADPLGSLGPPGSLGSGASRLGGPLLLAREYFAFPNKFARLELGPLQLSGLGDAERFEIEIRLAEPIPAHVTVDPTSIRMHAVPAIQISAPTPVTVRTEPEDDRWALRALVPGDDTEIVSVEKVAVVERGTLKSKPIPSWGELIPPPLEATEDAVLFYELARRRSAVGPTLDIELTFGTALRSCPPGGDIEVTLVTTQLRRAAQLGIGDVCESTKSANAVIAYRNVIPVTRAAPAVLEGDRLWHFYRYFKLGLPSLAERNELAALLARANLPAWGRWPGAKESATDFEALLDVRWRRTHLTDLGADTSADLRAVARIGIELEVVVDESRFAGRGDLHLFGEVVEQLFAGAASEDDSIRLVLLRRDGAVLFSYDLRHGTRAP</sequence>